<accession>A0A926KY33</accession>
<dbReference type="SUPFAM" id="SSF56024">
    <property type="entry name" value="Phospholipase D/nuclease"/>
    <property type="match status" value="1"/>
</dbReference>
<dbReference type="InterPro" id="IPR000792">
    <property type="entry name" value="Tscrpt_reg_LuxR_C"/>
</dbReference>
<keyword evidence="3" id="KW-1185">Reference proteome</keyword>
<dbReference type="GO" id="GO:0003677">
    <property type="term" value="F:DNA binding"/>
    <property type="evidence" value="ECO:0007669"/>
    <property type="project" value="InterPro"/>
</dbReference>
<dbReference type="Pfam" id="PF11495">
    <property type="entry name" value="Regulator_TrmB"/>
    <property type="match status" value="1"/>
</dbReference>
<dbReference type="SMART" id="SM00421">
    <property type="entry name" value="HTH_LUXR"/>
    <property type="match status" value="1"/>
</dbReference>
<evidence type="ECO:0000259" key="1">
    <source>
        <dbReference type="SMART" id="SM00421"/>
    </source>
</evidence>
<dbReference type="PANTHER" id="PTHR34293:SF1">
    <property type="entry name" value="HTH-TYPE TRANSCRIPTIONAL REGULATOR TRMBL2"/>
    <property type="match status" value="1"/>
</dbReference>
<dbReference type="RefSeq" id="WP_188179164.1">
    <property type="nucleotide sequence ID" value="NZ_JACVQF010000101.1"/>
</dbReference>
<gene>
    <name evidence="2" type="ORF">H0H10_02740</name>
</gene>
<comment type="caution">
    <text evidence="2">The sequence shown here is derived from an EMBL/GenBank/DDBJ whole genome shotgun (WGS) entry which is preliminary data.</text>
</comment>
<dbReference type="InterPro" id="IPR016032">
    <property type="entry name" value="Sig_transdc_resp-reg_C-effctor"/>
</dbReference>
<dbReference type="Gene3D" id="1.10.10.10">
    <property type="entry name" value="Winged helix-like DNA-binding domain superfamily/Winged helix DNA-binding domain"/>
    <property type="match status" value="1"/>
</dbReference>
<dbReference type="PANTHER" id="PTHR34293">
    <property type="entry name" value="HTH-TYPE TRANSCRIPTIONAL REGULATOR TRMBL2"/>
    <property type="match status" value="1"/>
</dbReference>
<dbReference type="InterPro" id="IPR021586">
    <property type="entry name" value="Tscrpt_reg_TrmB_C"/>
</dbReference>
<dbReference type="AlphaFoldDB" id="A0A926KY33"/>
<dbReference type="GO" id="GO:0006355">
    <property type="term" value="P:regulation of DNA-templated transcription"/>
    <property type="evidence" value="ECO:0007669"/>
    <property type="project" value="InterPro"/>
</dbReference>
<reference evidence="2" key="2">
    <citation type="submission" date="2020-09" db="EMBL/GenBank/DDBJ databases">
        <authorList>
            <person name="Luo X."/>
        </authorList>
    </citation>
    <scope>NUCLEOTIDE SEQUENCE</scope>
    <source>
        <strain evidence="2">TRM S81-3</strain>
    </source>
</reference>
<evidence type="ECO:0000313" key="2">
    <source>
        <dbReference type="EMBL" id="MBD0418096.1"/>
    </source>
</evidence>
<protein>
    <submittedName>
        <fullName evidence="2">LuxR family transcriptional regulator</fullName>
    </submittedName>
</protein>
<evidence type="ECO:0000313" key="3">
    <source>
        <dbReference type="Proteomes" id="UP000621210"/>
    </source>
</evidence>
<feature type="domain" description="HTH luxR-type" evidence="1">
    <location>
        <begin position="191"/>
        <end position="240"/>
    </location>
</feature>
<dbReference type="EMBL" id="JACVQF010000101">
    <property type="protein sequence ID" value="MBD0418096.1"/>
    <property type="molecule type" value="Genomic_DNA"/>
</dbReference>
<dbReference type="InterPro" id="IPR036388">
    <property type="entry name" value="WH-like_DNA-bd_sf"/>
</dbReference>
<dbReference type="SUPFAM" id="SSF46894">
    <property type="entry name" value="C-terminal effector domain of the bipartite response regulators"/>
    <property type="match status" value="1"/>
</dbReference>
<name>A0A926KY33_9ACTN</name>
<dbReference type="InterPro" id="IPR051797">
    <property type="entry name" value="TrmB-like"/>
</dbReference>
<organism evidence="2 3">
    <name type="scientific">Streptomyces griseicoloratus</name>
    <dbReference type="NCBI Taxonomy" id="2752516"/>
    <lineage>
        <taxon>Bacteria</taxon>
        <taxon>Bacillati</taxon>
        <taxon>Actinomycetota</taxon>
        <taxon>Actinomycetes</taxon>
        <taxon>Kitasatosporales</taxon>
        <taxon>Streptomycetaceae</taxon>
        <taxon>Streptomyces</taxon>
    </lineage>
</organism>
<dbReference type="Proteomes" id="UP000621210">
    <property type="component" value="Unassembled WGS sequence"/>
</dbReference>
<reference evidence="2" key="1">
    <citation type="submission" date="2020-09" db="EMBL/GenBank/DDBJ databases">
        <title>Streptomyces grisecoloratus sp. nov., isolated from cotton soil.</title>
        <authorList>
            <person name="Xing L."/>
        </authorList>
    </citation>
    <scope>NUCLEOTIDE SEQUENCE</scope>
    <source>
        <strain evidence="2">TRM S81-3</strain>
    </source>
</reference>
<proteinExistence type="predicted"/>
<sequence length="263" mass="28631">MPNRGDDELERSLLEVQALIETTVALHRSRSREEELITVLPQDYDTVLDEAHGLIAGARRTIDIVHARRRGSDEQAERTERELIYAAQEGVAVRLLASPELIDEDFVREQLGREHPAGIRITGIPPLQAIIADGAAAVVVAHSAVGRRASVIRVPEVLHTLTTLFDNVWAHAVPAGERIVFGDRDRAALGRRILGALQASVTDEVAARELNISVRTYRRHVADIMALLGATSRFQAGVRAAELGLLPPATRSGPPRRGTLASS</sequence>